<reference evidence="2 3" key="1">
    <citation type="submission" date="2014-03" db="EMBL/GenBank/DDBJ databases">
        <authorList>
            <person name="Sibley D."/>
            <person name="Venepally P."/>
            <person name="Karamycheva S."/>
            <person name="Hadjithomas M."/>
            <person name="Khan A."/>
            <person name="Brunk B."/>
            <person name="Roos D."/>
            <person name="Caler E."/>
            <person name="Lorenzi H."/>
        </authorList>
    </citation>
    <scope>NUCLEOTIDE SEQUENCE [LARGE SCALE GENOMIC DNA]</scope>
    <source>
        <strain evidence="3">p89</strain>
    </source>
</reference>
<feature type="compositionally biased region" description="Acidic residues" evidence="1">
    <location>
        <begin position="1"/>
        <end position="15"/>
    </location>
</feature>
<feature type="compositionally biased region" description="Low complexity" evidence="1">
    <location>
        <begin position="284"/>
        <end position="310"/>
    </location>
</feature>
<feature type="region of interest" description="Disordered" evidence="1">
    <location>
        <begin position="96"/>
        <end position="446"/>
    </location>
</feature>
<sequence>MDEEVVSSVMEEESEQTSLASSDDEGDEAFARDLDAEMSALLSQLQPPAKHITKSLAPGLPKKAGLPLHARKKLPALVPPKSMAVLGVKAKTPSLSLPQAAGAGSSELSQTDTASPASMHTPQDSPKAEGAEEKHEREDESRPDATLQKKAFPRPPSVKPTLEKSPSLFPRPPKLGGPADSKSKAIPKPTVEHRPAPSTPLRMPPKATAEPQPSAGPMTQSPVSVKFPRPAKAPAQEKAEHAKKVVPPKQFGGTLGAKTEAPKKTAAASKSSLPPQSLFPRPPALLSESSPLASQPSSPLSTSSPFPESPAYRGSPPHPPAAPHAAASPHPSAFPHPGSPPQLRAPLPDFVSHPNAPKETGTWAEGAVWETRLDHADGDSDEGRGRRDSTTTSESVEEARRREGRAIPGSLARVAHKKLANRPLAAETEAVGGPSPRPSREAGDRRNAHRLDVDDECRQFAAHILDEAEADAEVTATAEVSGDVTGEIWLDEILESESDNDLDPLDHRWGMLLSDPRWELQRMQPRYQYTPVVQASYVASCPFGTSVGVRAPPYRSLYRRPKNYVVGVSYLRHYELPTVSRLLKAPAPEFLRKRPWTKHPEGFKGMPVGGGLHFEIDLCGGKPRRAGREERNVSQRCWKETRRSSRANRDAAWFA</sequence>
<protein>
    <submittedName>
        <fullName evidence="2">Uncharacterized protein</fullName>
    </submittedName>
</protein>
<proteinExistence type="predicted"/>
<organism evidence="2 3">
    <name type="scientific">Toxoplasma gondii p89</name>
    <dbReference type="NCBI Taxonomy" id="943119"/>
    <lineage>
        <taxon>Eukaryota</taxon>
        <taxon>Sar</taxon>
        <taxon>Alveolata</taxon>
        <taxon>Apicomplexa</taxon>
        <taxon>Conoidasida</taxon>
        <taxon>Coccidia</taxon>
        <taxon>Eucoccidiorida</taxon>
        <taxon>Eimeriorina</taxon>
        <taxon>Sarcocystidae</taxon>
        <taxon>Toxoplasma</taxon>
    </lineage>
</organism>
<evidence type="ECO:0000313" key="2">
    <source>
        <dbReference type="EMBL" id="KFG28587.1"/>
    </source>
</evidence>
<feature type="region of interest" description="Disordered" evidence="1">
    <location>
        <begin position="1"/>
        <end position="28"/>
    </location>
</feature>
<feature type="compositionally biased region" description="Basic and acidic residues" evidence="1">
    <location>
        <begin position="371"/>
        <end position="389"/>
    </location>
</feature>
<evidence type="ECO:0000256" key="1">
    <source>
        <dbReference type="SAM" id="MobiDB-lite"/>
    </source>
</evidence>
<feature type="compositionally biased region" description="Basic and acidic residues" evidence="1">
    <location>
        <begin position="126"/>
        <end position="143"/>
    </location>
</feature>
<feature type="compositionally biased region" description="Low complexity" evidence="1">
    <location>
        <begin position="264"/>
        <end position="275"/>
    </location>
</feature>
<gene>
    <name evidence="2" type="ORF">TGP89_281650</name>
</gene>
<dbReference type="AlphaFoldDB" id="A0A086J8W9"/>
<evidence type="ECO:0000313" key="3">
    <source>
        <dbReference type="Proteomes" id="UP000028828"/>
    </source>
</evidence>
<dbReference type="OrthoDB" id="332971at2759"/>
<feature type="compositionally biased region" description="Polar residues" evidence="1">
    <location>
        <begin position="106"/>
        <end position="124"/>
    </location>
</feature>
<comment type="caution">
    <text evidence="2">The sequence shown here is derived from an EMBL/GenBank/DDBJ whole genome shotgun (WGS) entry which is preliminary data.</text>
</comment>
<dbReference type="EMBL" id="AEYI02002335">
    <property type="protein sequence ID" value="KFG28587.1"/>
    <property type="molecule type" value="Genomic_DNA"/>
</dbReference>
<dbReference type="VEuPathDB" id="ToxoDB:TGP89_281650"/>
<dbReference type="Proteomes" id="UP000028828">
    <property type="component" value="Unassembled WGS sequence"/>
</dbReference>
<name>A0A086J8W9_TOXGO</name>
<accession>A0A086J8W9</accession>